<sequence length="469" mass="53344">MNASNSSVTETILRSGYDLPVYGLANGQLLYIHIPALTCISLSFICVVIVLTLSFRHKSYKTFFRWTRSERFVVYLALCDGGFNLAHFTDHLHIVIVRNHVYPKELCEFYGFNLAVFVSAQNLMVNIVAINAFVLIYFSKQIPFGKKDYRLLLWTFGAPFLFSALAGILGQLGPNGTFCYFDGVKGTVANLFFTTVPLALILVMNIVLYILTWIRIHKETKRLHLGDSSQLMSANFTAARNMSLFVVAFFIQWWAMAIFGVWAYVTPDNVPQLLFHLVTTFSNIGGILNLIVYLIIRQRLILRKRSLKQQKKTQGTEICYFDGVKGTVANLFFTTVPLALILVMNIALYILTWIRIHKETKRLHLGDSSQLMSANFTAARNMSLFVVAFFIQWWAMAIFGVWAYVTPDNVPQLLFHLVTTFSNIGGILNLIVYIIIRQRLILRKRSLKQQKKTQGTEMSAIASSNTFSL</sequence>
<evidence type="ECO:0000256" key="3">
    <source>
        <dbReference type="ARBA" id="ARBA00022989"/>
    </source>
</evidence>
<feature type="domain" description="G-protein coupled receptors family 1 profile" evidence="5">
    <location>
        <begin position="319"/>
        <end position="433"/>
    </location>
</feature>
<dbReference type="GO" id="GO:0007189">
    <property type="term" value="P:adenylate cyclase-activating G protein-coupled receptor signaling pathway"/>
    <property type="evidence" value="ECO:0007669"/>
    <property type="project" value="TreeGrafter"/>
</dbReference>
<dbReference type="PANTHER" id="PTHR23112:SF0">
    <property type="entry name" value="TRANSMEMBRANE PROTEIN 116"/>
    <property type="match status" value="1"/>
</dbReference>
<dbReference type="AlphaFoldDB" id="K1R151"/>
<evidence type="ECO:0000259" key="5">
    <source>
        <dbReference type="PROSITE" id="PS50262"/>
    </source>
</evidence>
<dbReference type="SUPFAM" id="SSF81321">
    <property type="entry name" value="Family A G protein-coupled receptor-like"/>
    <property type="match status" value="2"/>
</dbReference>
<keyword evidence="3" id="KW-1133">Transmembrane helix</keyword>
<evidence type="ECO:0000256" key="4">
    <source>
        <dbReference type="ARBA" id="ARBA00023136"/>
    </source>
</evidence>
<keyword evidence="2" id="KW-0812">Transmembrane</keyword>
<organism evidence="6">
    <name type="scientific">Magallana gigas</name>
    <name type="common">Pacific oyster</name>
    <name type="synonym">Crassostrea gigas</name>
    <dbReference type="NCBI Taxonomy" id="29159"/>
    <lineage>
        <taxon>Eukaryota</taxon>
        <taxon>Metazoa</taxon>
        <taxon>Spiralia</taxon>
        <taxon>Lophotrochozoa</taxon>
        <taxon>Mollusca</taxon>
        <taxon>Bivalvia</taxon>
        <taxon>Autobranchia</taxon>
        <taxon>Pteriomorphia</taxon>
        <taxon>Ostreida</taxon>
        <taxon>Ostreoidea</taxon>
        <taxon>Ostreidae</taxon>
        <taxon>Magallana</taxon>
    </lineage>
</organism>
<dbReference type="PROSITE" id="PS50262">
    <property type="entry name" value="G_PROTEIN_RECEP_F1_2"/>
    <property type="match status" value="2"/>
</dbReference>
<protein>
    <recommendedName>
        <fullName evidence="5">G-protein coupled receptors family 1 profile domain-containing protein</fullName>
    </recommendedName>
</protein>
<dbReference type="PANTHER" id="PTHR23112">
    <property type="entry name" value="G PROTEIN-COUPLED RECEPTOR 157-RELATED"/>
    <property type="match status" value="1"/>
</dbReference>
<evidence type="ECO:0000256" key="2">
    <source>
        <dbReference type="ARBA" id="ARBA00022692"/>
    </source>
</evidence>
<comment type="subcellular location">
    <subcellularLocation>
        <location evidence="1">Membrane</location>
        <topology evidence="1">Multi-pass membrane protein</topology>
    </subcellularLocation>
</comment>
<proteinExistence type="predicted"/>
<dbReference type="Pfam" id="PF11710">
    <property type="entry name" value="Git3"/>
    <property type="match status" value="1"/>
</dbReference>
<dbReference type="InterPro" id="IPR023041">
    <property type="entry name" value="Glucose_rcpt_Git3-like_N"/>
</dbReference>
<keyword evidence="4" id="KW-0472">Membrane</keyword>
<evidence type="ECO:0000256" key="1">
    <source>
        <dbReference type="ARBA" id="ARBA00004141"/>
    </source>
</evidence>
<dbReference type="GO" id="GO:0005886">
    <property type="term" value="C:plasma membrane"/>
    <property type="evidence" value="ECO:0007669"/>
    <property type="project" value="TreeGrafter"/>
</dbReference>
<dbReference type="InterPro" id="IPR017452">
    <property type="entry name" value="GPCR_Rhodpsn_7TM"/>
</dbReference>
<reference evidence="6" key="1">
    <citation type="journal article" date="2012" name="Nature">
        <title>The oyster genome reveals stress adaptation and complexity of shell formation.</title>
        <authorList>
            <person name="Zhang G."/>
            <person name="Fang X."/>
            <person name="Guo X."/>
            <person name="Li L."/>
            <person name="Luo R."/>
            <person name="Xu F."/>
            <person name="Yang P."/>
            <person name="Zhang L."/>
            <person name="Wang X."/>
            <person name="Qi H."/>
            <person name="Xiong Z."/>
            <person name="Que H."/>
            <person name="Xie Y."/>
            <person name="Holland P.W."/>
            <person name="Paps J."/>
            <person name="Zhu Y."/>
            <person name="Wu F."/>
            <person name="Chen Y."/>
            <person name="Wang J."/>
            <person name="Peng C."/>
            <person name="Meng J."/>
            <person name="Yang L."/>
            <person name="Liu J."/>
            <person name="Wen B."/>
            <person name="Zhang N."/>
            <person name="Huang Z."/>
            <person name="Zhu Q."/>
            <person name="Feng Y."/>
            <person name="Mount A."/>
            <person name="Hedgecock D."/>
            <person name="Xu Z."/>
            <person name="Liu Y."/>
            <person name="Domazet-Loso T."/>
            <person name="Du Y."/>
            <person name="Sun X."/>
            <person name="Zhang S."/>
            <person name="Liu B."/>
            <person name="Cheng P."/>
            <person name="Jiang X."/>
            <person name="Li J."/>
            <person name="Fan D."/>
            <person name="Wang W."/>
            <person name="Fu W."/>
            <person name="Wang T."/>
            <person name="Wang B."/>
            <person name="Zhang J."/>
            <person name="Peng Z."/>
            <person name="Li Y."/>
            <person name="Li N."/>
            <person name="Wang J."/>
            <person name="Chen M."/>
            <person name="He Y."/>
            <person name="Tan F."/>
            <person name="Song X."/>
            <person name="Zheng Q."/>
            <person name="Huang R."/>
            <person name="Yang H."/>
            <person name="Du X."/>
            <person name="Chen L."/>
            <person name="Yang M."/>
            <person name="Gaffney P.M."/>
            <person name="Wang S."/>
            <person name="Luo L."/>
            <person name="She Z."/>
            <person name="Ming Y."/>
            <person name="Huang W."/>
            <person name="Zhang S."/>
            <person name="Huang B."/>
            <person name="Zhang Y."/>
            <person name="Qu T."/>
            <person name="Ni P."/>
            <person name="Miao G."/>
            <person name="Wang J."/>
            <person name="Wang Q."/>
            <person name="Steinberg C.E."/>
            <person name="Wang H."/>
            <person name="Li N."/>
            <person name="Qian L."/>
            <person name="Zhang G."/>
            <person name="Li Y."/>
            <person name="Yang H."/>
            <person name="Liu X."/>
            <person name="Wang J."/>
            <person name="Yin Y."/>
            <person name="Wang J."/>
        </authorList>
    </citation>
    <scope>NUCLEOTIDE SEQUENCE [LARGE SCALE GENOMIC DNA]</scope>
    <source>
        <strain evidence="6">05x7-T-G4-1.051#20</strain>
    </source>
</reference>
<evidence type="ECO:0000313" key="6">
    <source>
        <dbReference type="EMBL" id="EKC37184.1"/>
    </source>
</evidence>
<feature type="domain" description="G-protein coupled receptors family 1 profile" evidence="5">
    <location>
        <begin position="46"/>
        <end position="293"/>
    </location>
</feature>
<dbReference type="InParanoid" id="K1R151"/>
<gene>
    <name evidence="6" type="ORF">CGI_10008673</name>
</gene>
<dbReference type="HOGENOM" id="CLU_582979_0_0_1"/>
<accession>K1R151</accession>
<dbReference type="Gene3D" id="1.20.1070.10">
    <property type="entry name" value="Rhodopsin 7-helix transmembrane proteins"/>
    <property type="match status" value="2"/>
</dbReference>
<name>K1R151_MAGGI</name>
<dbReference type="EMBL" id="JH818480">
    <property type="protein sequence ID" value="EKC37184.1"/>
    <property type="molecule type" value="Genomic_DNA"/>
</dbReference>
<dbReference type="GO" id="GO:0004930">
    <property type="term" value="F:G protein-coupled receptor activity"/>
    <property type="evidence" value="ECO:0007669"/>
    <property type="project" value="TreeGrafter"/>
</dbReference>